<evidence type="ECO:0000256" key="2">
    <source>
        <dbReference type="SAM" id="Phobius"/>
    </source>
</evidence>
<organism evidence="3 4">
    <name type="scientific">Gordonia araii NBRC 100433</name>
    <dbReference type="NCBI Taxonomy" id="1073574"/>
    <lineage>
        <taxon>Bacteria</taxon>
        <taxon>Bacillati</taxon>
        <taxon>Actinomycetota</taxon>
        <taxon>Actinomycetes</taxon>
        <taxon>Mycobacteriales</taxon>
        <taxon>Gordoniaceae</taxon>
        <taxon>Gordonia</taxon>
    </lineage>
</organism>
<dbReference type="EMBL" id="BAEE01000042">
    <property type="protein sequence ID" value="GAB09511.1"/>
    <property type="molecule type" value="Genomic_DNA"/>
</dbReference>
<protein>
    <submittedName>
        <fullName evidence="3">Uncharacterized protein</fullName>
    </submittedName>
</protein>
<feature type="region of interest" description="Disordered" evidence="1">
    <location>
        <begin position="150"/>
        <end position="177"/>
    </location>
</feature>
<evidence type="ECO:0000313" key="4">
    <source>
        <dbReference type="Proteomes" id="UP000035088"/>
    </source>
</evidence>
<dbReference type="STRING" id="1073574.GOARA_042_00180"/>
<keyword evidence="2" id="KW-1133">Transmembrane helix</keyword>
<comment type="caution">
    <text evidence="3">The sequence shown here is derived from an EMBL/GenBank/DDBJ whole genome shotgun (WGS) entry which is preliminary data.</text>
</comment>
<keyword evidence="4" id="KW-1185">Reference proteome</keyword>
<dbReference type="AlphaFoldDB" id="G7H0Y6"/>
<accession>G7H0Y6</accession>
<sequence length="289" mass="30485">MQTLSGPAVRPSAARDPELDRALAAVLVADGRAKLPESPEWEAELLTVMATARRRLETSASVFLMGDAYVALILVTRDDLAAVTSRLAPAPDNVASRHRKGRGERPVATPAVGLASSWETPVPGPDDWVQERSAEFSVLDDVRASPLAYEPAESPWVEDESGLESDGDIEPVGGSRRELSRPARLALTIGAAATGILLGIGAIVFLAAKSDDGERRDAGDAPAPAPPSTTVAPDPVLLREVGRPAATYTPPTTAAENNAPQRSRRSSPPPPRGRWLPNPIPGLPPIRLP</sequence>
<dbReference type="RefSeq" id="WP_007321586.1">
    <property type="nucleotide sequence ID" value="NZ_BAEE01000042.1"/>
</dbReference>
<feature type="compositionally biased region" description="Low complexity" evidence="1">
    <location>
        <begin position="244"/>
        <end position="261"/>
    </location>
</feature>
<feature type="transmembrane region" description="Helical" evidence="2">
    <location>
        <begin position="185"/>
        <end position="208"/>
    </location>
</feature>
<gene>
    <name evidence="3" type="ORF">GOARA_042_00180</name>
</gene>
<feature type="compositionally biased region" description="Acidic residues" evidence="1">
    <location>
        <begin position="156"/>
        <end position="169"/>
    </location>
</feature>
<proteinExistence type="predicted"/>
<dbReference type="Proteomes" id="UP000035088">
    <property type="component" value="Unassembled WGS sequence"/>
</dbReference>
<feature type="compositionally biased region" description="Pro residues" evidence="1">
    <location>
        <begin position="267"/>
        <end position="289"/>
    </location>
</feature>
<feature type="region of interest" description="Disordered" evidence="1">
    <location>
        <begin position="213"/>
        <end position="289"/>
    </location>
</feature>
<evidence type="ECO:0000313" key="3">
    <source>
        <dbReference type="EMBL" id="GAB09511.1"/>
    </source>
</evidence>
<evidence type="ECO:0000256" key="1">
    <source>
        <dbReference type="SAM" id="MobiDB-lite"/>
    </source>
</evidence>
<reference evidence="3 4" key="1">
    <citation type="submission" date="2011-11" db="EMBL/GenBank/DDBJ databases">
        <title>Whole genome shotgun sequence of Gordonia araii NBRC 100433.</title>
        <authorList>
            <person name="Yoshida Y."/>
            <person name="Hosoyama A."/>
            <person name="Tsuchikane K."/>
            <person name="Katsumata H."/>
            <person name="Yamazaki S."/>
            <person name="Fujita N."/>
        </authorList>
    </citation>
    <scope>NUCLEOTIDE SEQUENCE [LARGE SCALE GENOMIC DNA]</scope>
    <source>
        <strain evidence="3 4">NBRC 100433</strain>
    </source>
</reference>
<dbReference type="OrthoDB" id="4578010at2"/>
<name>G7H0Y6_9ACTN</name>
<keyword evidence="2" id="KW-0472">Membrane</keyword>
<keyword evidence="2" id="KW-0812">Transmembrane</keyword>